<evidence type="ECO:0000313" key="1">
    <source>
        <dbReference type="EMBL" id="KAI0053676.1"/>
    </source>
</evidence>
<protein>
    <submittedName>
        <fullName evidence="1">Uncharacterized protein</fullName>
    </submittedName>
</protein>
<dbReference type="Proteomes" id="UP000814033">
    <property type="component" value="Unassembled WGS sequence"/>
</dbReference>
<keyword evidence="2" id="KW-1185">Reference proteome</keyword>
<organism evidence="1 2">
    <name type="scientific">Auriscalpium vulgare</name>
    <dbReference type="NCBI Taxonomy" id="40419"/>
    <lineage>
        <taxon>Eukaryota</taxon>
        <taxon>Fungi</taxon>
        <taxon>Dikarya</taxon>
        <taxon>Basidiomycota</taxon>
        <taxon>Agaricomycotina</taxon>
        <taxon>Agaricomycetes</taxon>
        <taxon>Russulales</taxon>
        <taxon>Auriscalpiaceae</taxon>
        <taxon>Auriscalpium</taxon>
    </lineage>
</organism>
<reference evidence="1" key="1">
    <citation type="submission" date="2021-02" db="EMBL/GenBank/DDBJ databases">
        <authorList>
            <consortium name="DOE Joint Genome Institute"/>
            <person name="Ahrendt S."/>
            <person name="Looney B.P."/>
            <person name="Miyauchi S."/>
            <person name="Morin E."/>
            <person name="Drula E."/>
            <person name="Courty P.E."/>
            <person name="Chicoki N."/>
            <person name="Fauchery L."/>
            <person name="Kohler A."/>
            <person name="Kuo A."/>
            <person name="Labutti K."/>
            <person name="Pangilinan J."/>
            <person name="Lipzen A."/>
            <person name="Riley R."/>
            <person name="Andreopoulos W."/>
            <person name="He G."/>
            <person name="Johnson J."/>
            <person name="Barry K.W."/>
            <person name="Grigoriev I.V."/>
            <person name="Nagy L."/>
            <person name="Hibbett D."/>
            <person name="Henrissat B."/>
            <person name="Matheny P.B."/>
            <person name="Labbe J."/>
            <person name="Martin F."/>
        </authorList>
    </citation>
    <scope>NUCLEOTIDE SEQUENCE</scope>
    <source>
        <strain evidence="1">FP105234-sp</strain>
    </source>
</reference>
<sequence>MGAITYPCMFSGCPLEKPFVRKSDLNRHIEGVHLGLKLNVCDKCGAAFAQKNALKTHDNTHTGEKPFQCCVAGCWKSFGDPSSRKRHERETHGLATRCPEAMCTKSFKRLATLQKHVKAAHGYDAAAIASLSPRKRAHRKPSISSPVMATLLKIEEPTPQLPEYIAYDQNLSLDTSLLMAPVYSGLPSVYNNGMFYAQSTNYDVQAEAPAYVDLDLTDNTTFFPSSAYSSPSASLPPSAYSSPSASLSPSPAPTTPIMLPTQPAYLDDLQLQVKSSFLSSESSMEDWMAGTREWNADYGFAEQYFA</sequence>
<accession>A0ACB8SCQ6</accession>
<comment type="caution">
    <text evidence="1">The sequence shown here is derived from an EMBL/GenBank/DDBJ whole genome shotgun (WGS) entry which is preliminary data.</text>
</comment>
<evidence type="ECO:0000313" key="2">
    <source>
        <dbReference type="Proteomes" id="UP000814033"/>
    </source>
</evidence>
<gene>
    <name evidence="1" type="ORF">FA95DRAFT_1600817</name>
</gene>
<proteinExistence type="predicted"/>
<dbReference type="EMBL" id="MU275839">
    <property type="protein sequence ID" value="KAI0053676.1"/>
    <property type="molecule type" value="Genomic_DNA"/>
</dbReference>
<name>A0ACB8SCQ6_9AGAM</name>
<reference evidence="1" key="2">
    <citation type="journal article" date="2022" name="New Phytol.">
        <title>Evolutionary transition to the ectomycorrhizal habit in the genomes of a hyperdiverse lineage of mushroom-forming fungi.</title>
        <authorList>
            <person name="Looney B."/>
            <person name="Miyauchi S."/>
            <person name="Morin E."/>
            <person name="Drula E."/>
            <person name="Courty P.E."/>
            <person name="Kohler A."/>
            <person name="Kuo A."/>
            <person name="LaButti K."/>
            <person name="Pangilinan J."/>
            <person name="Lipzen A."/>
            <person name="Riley R."/>
            <person name="Andreopoulos W."/>
            <person name="He G."/>
            <person name="Johnson J."/>
            <person name="Nolan M."/>
            <person name="Tritt A."/>
            <person name="Barry K.W."/>
            <person name="Grigoriev I.V."/>
            <person name="Nagy L.G."/>
            <person name="Hibbett D."/>
            <person name="Henrissat B."/>
            <person name="Matheny P.B."/>
            <person name="Labbe J."/>
            <person name="Martin F.M."/>
        </authorList>
    </citation>
    <scope>NUCLEOTIDE SEQUENCE</scope>
    <source>
        <strain evidence="1">FP105234-sp</strain>
    </source>
</reference>